<gene>
    <name evidence="2" type="ORF">L3Y34_016277</name>
</gene>
<proteinExistence type="predicted"/>
<reference evidence="2 3" key="1">
    <citation type="submission" date="2022-05" db="EMBL/GenBank/DDBJ databases">
        <title>Chromosome-level reference genomes for two strains of Caenorhabditis briggsae: an improved platform for comparative genomics.</title>
        <authorList>
            <person name="Stevens L."/>
            <person name="Andersen E.C."/>
        </authorList>
    </citation>
    <scope>NUCLEOTIDE SEQUENCE [LARGE SCALE GENOMIC DNA]</scope>
    <source>
        <strain evidence="2">QX1410_ONT</strain>
        <tissue evidence="2">Whole-organism</tissue>
    </source>
</reference>
<feature type="region of interest" description="Disordered" evidence="1">
    <location>
        <begin position="66"/>
        <end position="93"/>
    </location>
</feature>
<accession>A0AAE9DVY1</accession>
<sequence length="152" mass="17021">MVVSYELVSYVLVSYKLLSSSSRQPIRRIPTARAASSVEADTFGSLEKFWRCVFFIWSNQEDQHQEEAWKSSAKSSPIPIPKKPRPQWPNTRGLPVTAAQLGLEVVTVYDLKKVEDGGSTEASGSGVKQVEFDPDTCPIGEAHRATLMRTWY</sequence>
<dbReference type="EMBL" id="CP090891">
    <property type="protein sequence ID" value="ULU13684.1"/>
    <property type="molecule type" value="Genomic_DNA"/>
</dbReference>
<evidence type="ECO:0000256" key="1">
    <source>
        <dbReference type="SAM" id="MobiDB-lite"/>
    </source>
</evidence>
<evidence type="ECO:0000313" key="3">
    <source>
        <dbReference type="Proteomes" id="UP000827892"/>
    </source>
</evidence>
<protein>
    <submittedName>
        <fullName evidence="2">Uncharacterized protein</fullName>
    </submittedName>
</protein>
<name>A0AAE9DVY1_CAEBR</name>
<dbReference type="AlphaFoldDB" id="A0AAE9DVY1"/>
<dbReference type="Proteomes" id="UP000827892">
    <property type="component" value="Chromosome I"/>
</dbReference>
<organism evidence="2 3">
    <name type="scientific">Caenorhabditis briggsae</name>
    <dbReference type="NCBI Taxonomy" id="6238"/>
    <lineage>
        <taxon>Eukaryota</taxon>
        <taxon>Metazoa</taxon>
        <taxon>Ecdysozoa</taxon>
        <taxon>Nematoda</taxon>
        <taxon>Chromadorea</taxon>
        <taxon>Rhabditida</taxon>
        <taxon>Rhabditina</taxon>
        <taxon>Rhabditomorpha</taxon>
        <taxon>Rhabditoidea</taxon>
        <taxon>Rhabditidae</taxon>
        <taxon>Peloderinae</taxon>
        <taxon>Caenorhabditis</taxon>
    </lineage>
</organism>
<evidence type="ECO:0000313" key="2">
    <source>
        <dbReference type="EMBL" id="ULU13684.1"/>
    </source>
</evidence>